<proteinExistence type="predicted"/>
<reference evidence="1 2" key="1">
    <citation type="submission" date="2021-06" db="EMBL/GenBank/DDBJ databases">
        <title>Caerostris darwini draft genome.</title>
        <authorList>
            <person name="Kono N."/>
            <person name="Arakawa K."/>
        </authorList>
    </citation>
    <scope>NUCLEOTIDE SEQUENCE [LARGE SCALE GENOMIC DNA]</scope>
</reference>
<organism evidence="1 2">
    <name type="scientific">Caerostris darwini</name>
    <dbReference type="NCBI Taxonomy" id="1538125"/>
    <lineage>
        <taxon>Eukaryota</taxon>
        <taxon>Metazoa</taxon>
        <taxon>Ecdysozoa</taxon>
        <taxon>Arthropoda</taxon>
        <taxon>Chelicerata</taxon>
        <taxon>Arachnida</taxon>
        <taxon>Araneae</taxon>
        <taxon>Araneomorphae</taxon>
        <taxon>Entelegynae</taxon>
        <taxon>Araneoidea</taxon>
        <taxon>Araneidae</taxon>
        <taxon>Caerostris</taxon>
    </lineage>
</organism>
<comment type="caution">
    <text evidence="1">The sequence shown here is derived from an EMBL/GenBank/DDBJ whole genome shotgun (WGS) entry which is preliminary data.</text>
</comment>
<accession>A0AAV4R6S7</accession>
<evidence type="ECO:0000313" key="2">
    <source>
        <dbReference type="Proteomes" id="UP001054837"/>
    </source>
</evidence>
<dbReference type="AlphaFoldDB" id="A0AAV4R6S7"/>
<dbReference type="InterPro" id="IPR029063">
    <property type="entry name" value="SAM-dependent_MTases_sf"/>
</dbReference>
<sequence length="223" mass="25691">MDIGCEGGHISTSDLLKLFPDIQKVIAIDARLASEFYKNPKIEYHVADITKSSSLFAWKGKITKIISSHCFNCLRSFDKAFENVFDLLVPNGTAAIYFTLNSSYYTYFDEIIKKWIKFSNFEYQGLPAVQKRNLDAQYFEILAQKVGFDVVLCESVVQNLYFDTDLHCEVFLETTCPCGIPFGITDYFKKNLIETFRKYSERNAQNKITFKMTVLKMMLSKPS</sequence>
<dbReference type="Gene3D" id="3.40.50.150">
    <property type="entry name" value="Vaccinia Virus protein VP39"/>
    <property type="match status" value="1"/>
</dbReference>
<keyword evidence="2" id="KW-1185">Reference proteome</keyword>
<dbReference type="Proteomes" id="UP001054837">
    <property type="component" value="Unassembled WGS sequence"/>
</dbReference>
<dbReference type="SUPFAM" id="SSF53335">
    <property type="entry name" value="S-adenosyl-L-methionine-dependent methyltransferases"/>
    <property type="match status" value="1"/>
</dbReference>
<evidence type="ECO:0000313" key="1">
    <source>
        <dbReference type="EMBL" id="GIY15783.1"/>
    </source>
</evidence>
<protein>
    <submittedName>
        <fullName evidence="1">Methyltransf_25 domain-containing protein</fullName>
    </submittedName>
</protein>
<dbReference type="EMBL" id="BPLQ01005582">
    <property type="protein sequence ID" value="GIY15783.1"/>
    <property type="molecule type" value="Genomic_DNA"/>
</dbReference>
<name>A0AAV4R6S7_9ARAC</name>
<gene>
    <name evidence="1" type="primary">AVEN_267159_1</name>
    <name evidence="1" type="ORF">CDAR_588821</name>
</gene>